<dbReference type="Pfam" id="PF13855">
    <property type="entry name" value="LRR_8"/>
    <property type="match status" value="1"/>
</dbReference>
<evidence type="ECO:0000256" key="1">
    <source>
        <dbReference type="ARBA" id="ARBA00022614"/>
    </source>
</evidence>
<reference evidence="4" key="1">
    <citation type="submission" date="2025-08" db="UniProtKB">
        <authorList>
            <consortium name="RefSeq"/>
        </authorList>
    </citation>
    <scope>IDENTIFICATION</scope>
    <source>
        <tissue evidence="4">Etiolated seedlings</tissue>
    </source>
</reference>
<sequence length="407" mass="45178">MELHLYSRQLFGNIPPPPSLNFTSLVLDLSDNSFVSKIPDWLVNISTLQHIGISNNGLYGKIPLGLRDLSKLKYLNLEDNYNLTASCSQLFTRGWEMIQVLNLGSTKVHGSLPSSFGNLTSLTYLDLSFNAIEVVIPSSIGQLCILNMLDLSENNITGTLPEFLQGTDNCLFRKPLPNLEYSIMNNIQLHGKISYWLVQLKNLAGVSLAHNLLEGPIPISLGSLQNLMTLELEGNKLNGTLPESLGQLTKLLRLDVSSNQLTGMITEGHFSKLRPSFPPWMKSQKQVKELDFSNASIGSLPNPMPMELASSIVVDLNFNLLEGPIPTITPGFELLDLSHNRFSGAIPWNISQHMHYVGFLSLSHNQLHGEIPLSLVEMSLVTVINLSNNNLTGRILQALQIAFFWMY</sequence>
<proteinExistence type="predicted"/>
<dbReference type="PANTHER" id="PTHR48057:SF29">
    <property type="entry name" value="OS02G0609900 PROTEIN"/>
    <property type="match status" value="1"/>
</dbReference>
<keyword evidence="1" id="KW-0433">Leucine-rich repeat</keyword>
<dbReference type="InterPro" id="IPR032675">
    <property type="entry name" value="LRR_dom_sf"/>
</dbReference>
<dbReference type="Gene3D" id="3.80.10.10">
    <property type="entry name" value="Ribonuclease Inhibitor"/>
    <property type="match status" value="4"/>
</dbReference>
<dbReference type="AlphaFoldDB" id="A0A3Q7WWF6"/>
<evidence type="ECO:0000256" key="2">
    <source>
        <dbReference type="ARBA" id="ARBA00022737"/>
    </source>
</evidence>
<organism evidence="3 4">
    <name type="scientific">Cicer arietinum</name>
    <name type="common">Chickpea</name>
    <name type="synonym">Garbanzo</name>
    <dbReference type="NCBI Taxonomy" id="3827"/>
    <lineage>
        <taxon>Eukaryota</taxon>
        <taxon>Viridiplantae</taxon>
        <taxon>Streptophyta</taxon>
        <taxon>Embryophyta</taxon>
        <taxon>Tracheophyta</taxon>
        <taxon>Spermatophyta</taxon>
        <taxon>Magnoliopsida</taxon>
        <taxon>eudicotyledons</taxon>
        <taxon>Gunneridae</taxon>
        <taxon>Pentapetalae</taxon>
        <taxon>rosids</taxon>
        <taxon>fabids</taxon>
        <taxon>Fabales</taxon>
        <taxon>Fabaceae</taxon>
        <taxon>Papilionoideae</taxon>
        <taxon>50 kb inversion clade</taxon>
        <taxon>NPAAA clade</taxon>
        <taxon>Hologalegina</taxon>
        <taxon>IRL clade</taxon>
        <taxon>Cicereae</taxon>
        <taxon>Cicer</taxon>
    </lineage>
</organism>
<dbReference type="SUPFAM" id="SSF52047">
    <property type="entry name" value="RNI-like"/>
    <property type="match status" value="1"/>
</dbReference>
<dbReference type="STRING" id="3827.A0A3Q7WWF6"/>
<keyword evidence="3" id="KW-1185">Reference proteome</keyword>
<dbReference type="PANTHER" id="PTHR48057">
    <property type="entry name" value="LEUCINE-RICH REPEAT SERINE/THREONINE-PROTEIN KINASE 1"/>
    <property type="match status" value="1"/>
</dbReference>
<dbReference type="InterPro" id="IPR001611">
    <property type="entry name" value="Leu-rich_rpt"/>
</dbReference>
<gene>
    <name evidence="4" type="primary">LOC113784063</name>
</gene>
<name>A0A3Q7WWF6_CICAR</name>
<evidence type="ECO:0000313" key="4">
    <source>
        <dbReference type="RefSeq" id="XP_027186034.1"/>
    </source>
</evidence>
<accession>A0A3Q7WWF6</accession>
<dbReference type="PaxDb" id="3827-XP_004513675.1"/>
<evidence type="ECO:0000313" key="3">
    <source>
        <dbReference type="Proteomes" id="UP000087171"/>
    </source>
</evidence>
<dbReference type="OrthoDB" id="1600340at2759"/>
<dbReference type="InterPro" id="IPR052595">
    <property type="entry name" value="LRRC69/RLP"/>
</dbReference>
<keyword evidence="2" id="KW-0677">Repeat</keyword>
<dbReference type="PRINTS" id="PR00019">
    <property type="entry name" value="LEURICHRPT"/>
</dbReference>
<dbReference type="InterPro" id="IPR003591">
    <property type="entry name" value="Leu-rich_rpt_typical-subtyp"/>
</dbReference>
<dbReference type="RefSeq" id="XP_027186034.1">
    <property type="nucleotide sequence ID" value="XM_027330233.1"/>
</dbReference>
<dbReference type="Proteomes" id="UP000087171">
    <property type="component" value="Unplaced"/>
</dbReference>
<dbReference type="SMART" id="SM00369">
    <property type="entry name" value="LRR_TYP"/>
    <property type="match status" value="4"/>
</dbReference>
<dbReference type="Pfam" id="PF00560">
    <property type="entry name" value="LRR_1"/>
    <property type="match status" value="4"/>
</dbReference>
<protein>
    <submittedName>
        <fullName evidence="4">LRR receptor-like serine/threonine-protein kinase GSO1</fullName>
    </submittedName>
</protein>